<proteinExistence type="predicted"/>
<dbReference type="EMBL" id="CAJNOC010001552">
    <property type="protein sequence ID" value="CAF0873946.1"/>
    <property type="molecule type" value="Genomic_DNA"/>
</dbReference>
<keyword evidence="2" id="KW-1185">Reference proteome</keyword>
<evidence type="ECO:0000313" key="1">
    <source>
        <dbReference type="EMBL" id="CAF0873946.1"/>
    </source>
</evidence>
<dbReference type="OrthoDB" id="10426793at2759"/>
<evidence type="ECO:0008006" key="3">
    <source>
        <dbReference type="Google" id="ProtNLM"/>
    </source>
</evidence>
<dbReference type="Gene3D" id="3.90.79.10">
    <property type="entry name" value="Nucleoside Triphosphate Pyrophosphohydrolase"/>
    <property type="match status" value="1"/>
</dbReference>
<reference evidence="1" key="1">
    <citation type="submission" date="2021-02" db="EMBL/GenBank/DDBJ databases">
        <authorList>
            <person name="Nowell W R."/>
        </authorList>
    </citation>
    <scope>NUCLEOTIDE SEQUENCE</scope>
    <source>
        <strain evidence="1">Ploen Becks lab</strain>
    </source>
</reference>
<accession>A0A813XN77</accession>
<dbReference type="AlphaFoldDB" id="A0A813XN77"/>
<sequence length="261" mass="30650">MNQNLFVMVNKDSPKIKECPNEENQTVVATLKLPHKYINKNLDNYSNKLFENISVDLAESNSPLKISDEENSSPKLIKPQKYAMTLLTKFKRFNKSENCYDIKINEITKKPYVEILGFKKDPSNRYWMIPSGHIRESNGMNKESSIIKMGFKCPKKNELTQDKYDLMREFYKNLFTNSKIVYKGYLNDGRNNEDSWIEVIAENCHHYSEDIPDMISKTVINENGQENFCLKWLDISDKDFYPPHRIVLKSCAEYLNAEWID</sequence>
<gene>
    <name evidence="1" type="ORF">OXX778_LOCUS10071</name>
</gene>
<organism evidence="1 2">
    <name type="scientific">Brachionus calyciflorus</name>
    <dbReference type="NCBI Taxonomy" id="104777"/>
    <lineage>
        <taxon>Eukaryota</taxon>
        <taxon>Metazoa</taxon>
        <taxon>Spiralia</taxon>
        <taxon>Gnathifera</taxon>
        <taxon>Rotifera</taxon>
        <taxon>Eurotatoria</taxon>
        <taxon>Monogononta</taxon>
        <taxon>Pseudotrocha</taxon>
        <taxon>Ploima</taxon>
        <taxon>Brachionidae</taxon>
        <taxon>Brachionus</taxon>
    </lineage>
</organism>
<protein>
    <recommendedName>
        <fullName evidence="3">Nudix hydrolase domain-containing protein</fullName>
    </recommendedName>
</protein>
<name>A0A813XN77_9BILA</name>
<dbReference type="Proteomes" id="UP000663879">
    <property type="component" value="Unassembled WGS sequence"/>
</dbReference>
<comment type="caution">
    <text evidence="1">The sequence shown here is derived from an EMBL/GenBank/DDBJ whole genome shotgun (WGS) entry which is preliminary data.</text>
</comment>
<evidence type="ECO:0000313" key="2">
    <source>
        <dbReference type="Proteomes" id="UP000663879"/>
    </source>
</evidence>